<dbReference type="EMBL" id="JXLG01000005">
    <property type="protein sequence ID" value="KJY61232.1"/>
    <property type="molecule type" value="Genomic_DNA"/>
</dbReference>
<dbReference type="KEGG" id="lapi:DKL56_02955"/>
<proteinExistence type="predicted"/>
<accession>A0A0F4LQY3</accession>
<gene>
    <name evidence="1" type="ORF">JF72_05100</name>
</gene>
<evidence type="ECO:0008006" key="3">
    <source>
        <dbReference type="Google" id="ProtNLM"/>
    </source>
</evidence>
<comment type="caution">
    <text evidence="1">The sequence shown here is derived from an EMBL/GenBank/DDBJ whole genome shotgun (WGS) entry which is preliminary data.</text>
</comment>
<name>A0A0F4LQY3_9LACO</name>
<keyword evidence="2" id="KW-1185">Reference proteome</keyword>
<protein>
    <recommendedName>
        <fullName evidence="3">Competence protein ComGE</fullName>
    </recommendedName>
</protein>
<organism evidence="1 2">
    <name type="scientific">Lactobacillus apis</name>
    <dbReference type="NCBI Taxonomy" id="303541"/>
    <lineage>
        <taxon>Bacteria</taxon>
        <taxon>Bacillati</taxon>
        <taxon>Bacillota</taxon>
        <taxon>Bacilli</taxon>
        <taxon>Lactobacillales</taxon>
        <taxon>Lactobacillaceae</taxon>
        <taxon>Lactobacillus</taxon>
    </lineage>
</organism>
<evidence type="ECO:0000313" key="2">
    <source>
        <dbReference type="Proteomes" id="UP000033682"/>
    </source>
</evidence>
<dbReference type="Proteomes" id="UP000033682">
    <property type="component" value="Unassembled WGS sequence"/>
</dbReference>
<reference evidence="1 2" key="1">
    <citation type="submission" date="2015-01" db="EMBL/GenBank/DDBJ databases">
        <title>Comparative genomics of the lactic acid bacteria isolated from the honey bee gut.</title>
        <authorList>
            <person name="Ellegaard K.M."/>
            <person name="Tamarit D."/>
            <person name="Javelind E."/>
            <person name="Olofsson T."/>
            <person name="Andersson S.G."/>
            <person name="Vasquez A."/>
        </authorList>
    </citation>
    <scope>NUCLEOTIDE SEQUENCE [LARGE SCALE GENOMIC DNA]</scope>
    <source>
        <strain evidence="1 2">Hma11</strain>
    </source>
</reference>
<dbReference type="HOGENOM" id="CLU_188339_0_0_9"/>
<evidence type="ECO:0000313" key="1">
    <source>
        <dbReference type="EMBL" id="KJY61232.1"/>
    </source>
</evidence>
<dbReference type="STRING" id="303541.JF72_05100"/>
<dbReference type="AlphaFoldDB" id="A0A0F4LQY3"/>
<sequence>MQHKIGGFLMAESCVALFITFLGIVSISLIVSESRSFERENEQEVDRTYAIRVMKENGIKQIIVHDHVYQMIGDSKIYDATKKQMYKVKK</sequence>